<dbReference type="EMBL" id="UINC01079947">
    <property type="protein sequence ID" value="SVC22435.1"/>
    <property type="molecule type" value="Genomic_DNA"/>
</dbReference>
<evidence type="ECO:0000313" key="1">
    <source>
        <dbReference type="EMBL" id="SVC22435.1"/>
    </source>
</evidence>
<organism evidence="1">
    <name type="scientific">marine metagenome</name>
    <dbReference type="NCBI Taxonomy" id="408172"/>
    <lineage>
        <taxon>unclassified sequences</taxon>
        <taxon>metagenomes</taxon>
        <taxon>ecological metagenomes</taxon>
    </lineage>
</organism>
<proteinExistence type="predicted"/>
<gene>
    <name evidence="1" type="ORF">METZ01_LOCUS275289</name>
</gene>
<dbReference type="AlphaFoldDB" id="A0A382KFS0"/>
<reference evidence="1" key="1">
    <citation type="submission" date="2018-05" db="EMBL/GenBank/DDBJ databases">
        <authorList>
            <person name="Lanie J.A."/>
            <person name="Ng W.-L."/>
            <person name="Kazmierczak K.M."/>
            <person name="Andrzejewski T.M."/>
            <person name="Davidsen T.M."/>
            <person name="Wayne K.J."/>
            <person name="Tettelin H."/>
            <person name="Glass J.I."/>
            <person name="Rusch D."/>
            <person name="Podicherti R."/>
            <person name="Tsui H.-C.T."/>
            <person name="Winkler M.E."/>
        </authorList>
    </citation>
    <scope>NUCLEOTIDE SEQUENCE</scope>
</reference>
<protein>
    <submittedName>
        <fullName evidence="1">Uncharacterized protein</fullName>
    </submittedName>
</protein>
<sequence>MRRTNDSIVDEEGWKNNPYDLYVSGREL</sequence>
<accession>A0A382KFS0</accession>
<name>A0A382KFS0_9ZZZZ</name>